<organism evidence="2 3">
    <name type="scientific">Anopheles melas</name>
    <dbReference type="NCBI Taxonomy" id="34690"/>
    <lineage>
        <taxon>Eukaryota</taxon>
        <taxon>Metazoa</taxon>
        <taxon>Ecdysozoa</taxon>
        <taxon>Arthropoda</taxon>
        <taxon>Hexapoda</taxon>
        <taxon>Insecta</taxon>
        <taxon>Pterygota</taxon>
        <taxon>Neoptera</taxon>
        <taxon>Endopterygota</taxon>
        <taxon>Diptera</taxon>
        <taxon>Nematocera</taxon>
        <taxon>Culicoidea</taxon>
        <taxon>Culicidae</taxon>
        <taxon>Anophelinae</taxon>
        <taxon>Anopheles</taxon>
    </lineage>
</organism>
<protein>
    <submittedName>
        <fullName evidence="2">Uncharacterized protein</fullName>
    </submittedName>
</protein>
<feature type="chain" id="PRO_5008137096" evidence="1">
    <location>
        <begin position="19"/>
        <end position="150"/>
    </location>
</feature>
<dbReference type="AlphaFoldDB" id="A0A182TN15"/>
<keyword evidence="3" id="KW-1185">Reference proteome</keyword>
<name>A0A182TN15_9DIPT</name>
<evidence type="ECO:0000313" key="2">
    <source>
        <dbReference type="EnsemblMetazoa" id="AMEC005289-PA"/>
    </source>
</evidence>
<dbReference type="Proteomes" id="UP000075902">
    <property type="component" value="Unassembled WGS sequence"/>
</dbReference>
<sequence>MLLIVGIVWLMAVGPSAVHPNCAPYTKQAPPVFELNSTKVSAVELNDLYPRLFYRIDPRHSRCIRSDTRYINSTLNVTIFCQATAHRTVESVHWDAADYNIAFQLQTKDNVIVGYDLSICSREGNRTGMLVVNAAEEFVQHFVVTPVVLL</sequence>
<evidence type="ECO:0000313" key="3">
    <source>
        <dbReference type="Proteomes" id="UP000075902"/>
    </source>
</evidence>
<evidence type="ECO:0000256" key="1">
    <source>
        <dbReference type="SAM" id="SignalP"/>
    </source>
</evidence>
<reference evidence="2" key="2">
    <citation type="submission" date="2020-05" db="UniProtKB">
        <authorList>
            <consortium name="EnsemblMetazoa"/>
        </authorList>
    </citation>
    <scope>IDENTIFICATION</scope>
    <source>
        <strain evidence="2">CM1001059</strain>
    </source>
</reference>
<feature type="signal peptide" evidence="1">
    <location>
        <begin position="1"/>
        <end position="18"/>
    </location>
</feature>
<keyword evidence="1" id="KW-0732">Signal</keyword>
<reference evidence="3" key="1">
    <citation type="submission" date="2014-01" db="EMBL/GenBank/DDBJ databases">
        <title>The Genome Sequence of Anopheles melas CM1001059_A (V2).</title>
        <authorList>
            <consortium name="The Broad Institute Genomics Platform"/>
            <person name="Neafsey D.E."/>
            <person name="Besansky N."/>
            <person name="Howell P."/>
            <person name="Walton C."/>
            <person name="Young S.K."/>
            <person name="Zeng Q."/>
            <person name="Gargeya S."/>
            <person name="Fitzgerald M."/>
            <person name="Haas B."/>
            <person name="Abouelleil A."/>
            <person name="Allen A.W."/>
            <person name="Alvarado L."/>
            <person name="Arachchi H.M."/>
            <person name="Berlin A.M."/>
            <person name="Chapman S.B."/>
            <person name="Gainer-Dewar J."/>
            <person name="Goldberg J."/>
            <person name="Griggs A."/>
            <person name="Gujja S."/>
            <person name="Hansen M."/>
            <person name="Howarth C."/>
            <person name="Imamovic A."/>
            <person name="Ireland A."/>
            <person name="Larimer J."/>
            <person name="McCowan C."/>
            <person name="Murphy C."/>
            <person name="Pearson M."/>
            <person name="Poon T.W."/>
            <person name="Priest M."/>
            <person name="Roberts A."/>
            <person name="Saif S."/>
            <person name="Shea T."/>
            <person name="Sisk P."/>
            <person name="Sykes S."/>
            <person name="Wortman J."/>
            <person name="Nusbaum C."/>
            <person name="Birren B."/>
        </authorList>
    </citation>
    <scope>NUCLEOTIDE SEQUENCE [LARGE SCALE GENOMIC DNA]</scope>
    <source>
        <strain evidence="3">CM1001059</strain>
    </source>
</reference>
<dbReference type="EnsemblMetazoa" id="AMEC005289-RA">
    <property type="protein sequence ID" value="AMEC005289-PA"/>
    <property type="gene ID" value="AMEC005289"/>
</dbReference>
<accession>A0A182TN15</accession>
<proteinExistence type="predicted"/>
<dbReference type="VEuPathDB" id="VectorBase:AMEC005289"/>